<evidence type="ECO:0000313" key="2">
    <source>
        <dbReference type="Proteomes" id="UP000422764"/>
    </source>
</evidence>
<dbReference type="Proteomes" id="UP000422764">
    <property type="component" value="Chromosome"/>
</dbReference>
<reference evidence="1 2" key="1">
    <citation type="submission" date="2019-12" db="EMBL/GenBank/DDBJ databases">
        <title>Genome sequenceing of Clostridium bovifaecis.</title>
        <authorList>
            <person name="Yao Y."/>
        </authorList>
    </citation>
    <scope>NUCLEOTIDE SEQUENCE [LARGE SCALE GENOMIC DNA]</scope>
    <source>
        <strain evidence="1 2">BXX</strain>
    </source>
</reference>
<gene>
    <name evidence="1" type="ORF">GOM49_06100</name>
</gene>
<evidence type="ECO:0000313" key="1">
    <source>
        <dbReference type="EMBL" id="QGU94726.1"/>
    </source>
</evidence>
<keyword evidence="2" id="KW-1185">Reference proteome</keyword>
<dbReference type="AlphaFoldDB" id="A0A6I6EUZ8"/>
<dbReference type="InterPro" id="IPR042257">
    <property type="entry name" value="DGOK_C"/>
</dbReference>
<dbReference type="GO" id="GO:0008671">
    <property type="term" value="F:2-dehydro-3-deoxygalactonokinase activity"/>
    <property type="evidence" value="ECO:0007669"/>
    <property type="project" value="InterPro"/>
</dbReference>
<name>A0A6I6EUZ8_9CLOT</name>
<dbReference type="Pfam" id="PF05035">
    <property type="entry name" value="DGOK"/>
    <property type="match status" value="1"/>
</dbReference>
<accession>A0A6I6EUZ8</accession>
<dbReference type="InterPro" id="IPR007729">
    <property type="entry name" value="DGOK"/>
</dbReference>
<dbReference type="Gene3D" id="3.30.420.310">
    <property type="entry name" value="2-keto-3-deoxy-galactonokinase, C-terminal domain"/>
    <property type="match status" value="1"/>
</dbReference>
<dbReference type="GO" id="GO:0034194">
    <property type="term" value="P:D-galactonate catabolic process"/>
    <property type="evidence" value="ECO:0007669"/>
    <property type="project" value="InterPro"/>
</dbReference>
<protein>
    <submittedName>
        <fullName evidence="1">Uncharacterized protein</fullName>
    </submittedName>
</protein>
<organism evidence="1 2">
    <name type="scientific">Clostridium bovifaecis</name>
    <dbReference type="NCBI Taxonomy" id="2184719"/>
    <lineage>
        <taxon>Bacteria</taxon>
        <taxon>Bacillati</taxon>
        <taxon>Bacillota</taxon>
        <taxon>Clostridia</taxon>
        <taxon>Eubacteriales</taxon>
        <taxon>Clostridiaceae</taxon>
        <taxon>Clostridium</taxon>
    </lineage>
</organism>
<sequence length="213" mass="23623">MPGVKNNVCTTTIDSLEQVDVMRGEEVEVFGIMELCKIQGPALMILPGSHTKFVFINEKNEIERCSTTMLGEFLYALTRSTILSDSVPADLISKVEEEYIVLGKKFEEKNGVTKSAFAVRLMDISLNTTPNQRANFLAGVLTSNDIGPKIISEINEQYKRIYIGGSAPLKNIFKTVLENKGIDRRCINVLSDDITDMAASTGVLKLVNHLYNK</sequence>
<dbReference type="EMBL" id="CP046522">
    <property type="protein sequence ID" value="QGU94726.1"/>
    <property type="molecule type" value="Genomic_DNA"/>
</dbReference>
<proteinExistence type="predicted"/>